<proteinExistence type="inferred from homology"/>
<dbReference type="FunFam" id="3.40.50.1100:FF:000022">
    <property type="entry name" value="Threonine synthase"/>
    <property type="match status" value="1"/>
</dbReference>
<accession>A0A239LP23</accession>
<dbReference type="EC" id="4.2.3.1" evidence="5"/>
<organism evidence="9 10">
    <name type="scientific">Ekhidna lutea</name>
    <dbReference type="NCBI Taxonomy" id="447679"/>
    <lineage>
        <taxon>Bacteria</taxon>
        <taxon>Pseudomonadati</taxon>
        <taxon>Bacteroidota</taxon>
        <taxon>Cytophagia</taxon>
        <taxon>Cytophagales</taxon>
        <taxon>Reichenbachiellaceae</taxon>
        <taxon>Ekhidna</taxon>
    </lineage>
</organism>
<dbReference type="Pfam" id="PF00291">
    <property type="entry name" value="PALP"/>
    <property type="match status" value="1"/>
</dbReference>
<reference evidence="9 10" key="1">
    <citation type="submission" date="2017-06" db="EMBL/GenBank/DDBJ databases">
        <authorList>
            <person name="Kim H.J."/>
            <person name="Triplett B.A."/>
        </authorList>
    </citation>
    <scope>NUCLEOTIDE SEQUENCE [LARGE SCALE GENOMIC DNA]</scope>
    <source>
        <strain evidence="9 10">DSM 19307</strain>
    </source>
</reference>
<dbReference type="InterPro" id="IPR051166">
    <property type="entry name" value="Threonine_Synthase"/>
</dbReference>
<feature type="domain" description="Tryptophan synthase beta chain-like PALP" evidence="7">
    <location>
        <begin position="96"/>
        <end position="365"/>
    </location>
</feature>
<dbReference type="AlphaFoldDB" id="A0A239LP23"/>
<dbReference type="InterPro" id="IPR036052">
    <property type="entry name" value="TrpB-like_PALP_sf"/>
</dbReference>
<dbReference type="EMBL" id="FZPD01000005">
    <property type="protein sequence ID" value="SNT31563.1"/>
    <property type="molecule type" value="Genomic_DNA"/>
</dbReference>
<dbReference type="SUPFAM" id="SSF53686">
    <property type="entry name" value="Tryptophan synthase beta subunit-like PLP-dependent enzymes"/>
    <property type="match status" value="1"/>
</dbReference>
<dbReference type="PANTHER" id="PTHR42690">
    <property type="entry name" value="THREONINE SYNTHASE FAMILY MEMBER"/>
    <property type="match status" value="1"/>
</dbReference>
<evidence type="ECO:0000259" key="8">
    <source>
        <dbReference type="Pfam" id="PF14821"/>
    </source>
</evidence>
<dbReference type="InterPro" id="IPR029144">
    <property type="entry name" value="Thr_synth_N"/>
</dbReference>
<sequence>MKFKSTTGQGPEVSFREAVLNNLPNDGGLYFPKEIRQLEKGFIKEIPKMHLSEIAFEVLSKFCTADIRTDELEEITERVFDFPIPLVQVNNKTHCLELFHGPTFAFKDIGAKFLAECLAHFNAGENKETTVLVATSGDTGGAVANGFLGVEGVRVVILYPKGKVSELQEKQLTTLGQNITALEIEGTFDDCQNLVKQAFADEQLNKKLHLSSANSINIARWLPQSLFFYVPLQQGFEDVTIAVPSGNYGNLTSGVLAMKMGVPIKQFVAASNANDVVPRYLQSGNYEPEDTIQTIANAMDVSDPSNFKRLLSLFDRSYQDIKNHLKPFTLDDDAIKQTIRECHQANEYLLDPHGAIAYAALHNADEEGIFLGTAHYCKFLPTLKEALREEVPIPDFAKDLMTRKKQSTRMKADYALFKEFLNS</sequence>
<evidence type="ECO:0000256" key="3">
    <source>
        <dbReference type="ARBA" id="ARBA00022898"/>
    </source>
</evidence>
<dbReference type="Proteomes" id="UP000198393">
    <property type="component" value="Unassembled WGS sequence"/>
</dbReference>
<dbReference type="Gene3D" id="3.90.1380.10">
    <property type="entry name" value="Threonine synthase, N-terminal domain"/>
    <property type="match status" value="1"/>
</dbReference>
<dbReference type="InterPro" id="IPR004450">
    <property type="entry name" value="Thr_synthase-like"/>
</dbReference>
<dbReference type="InterPro" id="IPR001926">
    <property type="entry name" value="TrpB-like_PALP"/>
</dbReference>
<dbReference type="OrthoDB" id="9763107at2"/>
<dbReference type="RefSeq" id="WP_089358036.1">
    <property type="nucleotide sequence ID" value="NZ_FZPD01000005.1"/>
</dbReference>
<gene>
    <name evidence="9" type="ORF">SAMN05421640_3379</name>
</gene>
<evidence type="ECO:0000313" key="10">
    <source>
        <dbReference type="Proteomes" id="UP000198393"/>
    </source>
</evidence>
<keyword evidence="10" id="KW-1185">Reference proteome</keyword>
<protein>
    <recommendedName>
        <fullName evidence="5">Threonine synthase</fullName>
        <ecNumber evidence="5">4.2.3.1</ecNumber>
    </recommendedName>
</protein>
<dbReference type="GO" id="GO:0004795">
    <property type="term" value="F:threonine synthase activity"/>
    <property type="evidence" value="ECO:0007669"/>
    <property type="project" value="UniProtKB-UniRule"/>
</dbReference>
<dbReference type="GO" id="GO:0009088">
    <property type="term" value="P:threonine biosynthetic process"/>
    <property type="evidence" value="ECO:0007669"/>
    <property type="project" value="UniProtKB-UniRule"/>
</dbReference>
<dbReference type="PANTHER" id="PTHR42690:SF1">
    <property type="entry name" value="THREONINE SYNTHASE-LIKE 2"/>
    <property type="match status" value="1"/>
</dbReference>
<feature type="modified residue" description="N6-(pyridoxal phosphate)lysine" evidence="6">
    <location>
        <position position="107"/>
    </location>
</feature>
<evidence type="ECO:0000256" key="6">
    <source>
        <dbReference type="PIRSR" id="PIRSR604450-51"/>
    </source>
</evidence>
<comment type="similarity">
    <text evidence="2">Belongs to the threonine synthase family.</text>
</comment>
<feature type="domain" description="Threonine synthase N-terminal" evidence="8">
    <location>
        <begin position="2"/>
        <end position="79"/>
    </location>
</feature>
<evidence type="ECO:0000313" key="9">
    <source>
        <dbReference type="EMBL" id="SNT31563.1"/>
    </source>
</evidence>
<evidence type="ECO:0000259" key="7">
    <source>
        <dbReference type="Pfam" id="PF00291"/>
    </source>
</evidence>
<comment type="cofactor">
    <cofactor evidence="1 6">
        <name>pyridoxal 5'-phosphate</name>
        <dbReference type="ChEBI" id="CHEBI:597326"/>
    </cofactor>
</comment>
<evidence type="ECO:0000256" key="2">
    <source>
        <dbReference type="ARBA" id="ARBA00005517"/>
    </source>
</evidence>
<evidence type="ECO:0000256" key="5">
    <source>
        <dbReference type="NCBIfam" id="TIGR00260"/>
    </source>
</evidence>
<name>A0A239LP23_EKHLU</name>
<evidence type="ECO:0000256" key="1">
    <source>
        <dbReference type="ARBA" id="ARBA00001933"/>
    </source>
</evidence>
<keyword evidence="4" id="KW-0456">Lyase</keyword>
<dbReference type="NCBIfam" id="TIGR00260">
    <property type="entry name" value="thrC"/>
    <property type="match status" value="1"/>
</dbReference>
<dbReference type="Pfam" id="PF14821">
    <property type="entry name" value="Thr_synth_N"/>
    <property type="match status" value="1"/>
</dbReference>
<dbReference type="InterPro" id="IPR037158">
    <property type="entry name" value="Thr_synth_N_sf"/>
</dbReference>
<keyword evidence="3 6" id="KW-0663">Pyridoxal phosphate</keyword>
<dbReference type="Gene3D" id="3.40.50.1100">
    <property type="match status" value="2"/>
</dbReference>
<evidence type="ECO:0000256" key="4">
    <source>
        <dbReference type="ARBA" id="ARBA00023239"/>
    </source>
</evidence>